<protein>
    <submittedName>
        <fullName evidence="2">D-lyxose/D-mannose family sugar isomerase</fullName>
    </submittedName>
</protein>
<dbReference type="GO" id="GO:0016853">
    <property type="term" value="F:isomerase activity"/>
    <property type="evidence" value="ECO:0007669"/>
    <property type="project" value="UniProtKB-KW"/>
</dbReference>
<sequence>MHSTIVVTADGVRPGEQIRLAPGESLPFGRTERPGTPHLRTGAEGVSRRRPGDP</sequence>
<dbReference type="EMBL" id="CP080647">
    <property type="protein sequence ID" value="QYX77941.1"/>
    <property type="molecule type" value="Genomic_DNA"/>
</dbReference>
<reference evidence="2 3" key="1">
    <citation type="submission" date="2021-08" db="EMBL/GenBank/DDBJ databases">
        <authorList>
            <person name="Ping M."/>
        </authorList>
    </citation>
    <scope>NUCLEOTIDE SEQUENCE [LARGE SCALE GENOMIC DNA]</scope>
    <source>
        <strain evidence="2 3">MG28</strain>
    </source>
</reference>
<gene>
    <name evidence="2" type="ORF">K1J60_16625</name>
</gene>
<proteinExistence type="predicted"/>
<keyword evidence="3" id="KW-1185">Reference proteome</keyword>
<organism evidence="2 3">
    <name type="scientific">Streptomyces akebiae</name>
    <dbReference type="NCBI Taxonomy" id="2865673"/>
    <lineage>
        <taxon>Bacteria</taxon>
        <taxon>Bacillati</taxon>
        <taxon>Actinomycetota</taxon>
        <taxon>Actinomycetes</taxon>
        <taxon>Kitasatosporales</taxon>
        <taxon>Streptomycetaceae</taxon>
        <taxon>Streptomyces</taxon>
    </lineage>
</organism>
<accession>A0ABX8XPW8</accession>
<evidence type="ECO:0000256" key="1">
    <source>
        <dbReference type="SAM" id="MobiDB-lite"/>
    </source>
</evidence>
<evidence type="ECO:0000313" key="2">
    <source>
        <dbReference type="EMBL" id="QYX77941.1"/>
    </source>
</evidence>
<dbReference type="RefSeq" id="WP_220646910.1">
    <property type="nucleotide sequence ID" value="NZ_CP080647.1"/>
</dbReference>
<evidence type="ECO:0000313" key="3">
    <source>
        <dbReference type="Proteomes" id="UP000827138"/>
    </source>
</evidence>
<name>A0ABX8XPW8_9ACTN</name>
<keyword evidence="2" id="KW-0413">Isomerase</keyword>
<dbReference type="Proteomes" id="UP000827138">
    <property type="component" value="Chromosome"/>
</dbReference>
<feature type="region of interest" description="Disordered" evidence="1">
    <location>
        <begin position="19"/>
        <end position="54"/>
    </location>
</feature>